<keyword evidence="2 3" id="KW-0472">Membrane</keyword>
<keyword evidence="3" id="KW-0812">Transmembrane</keyword>
<proteinExistence type="predicted"/>
<feature type="transmembrane region" description="Helical" evidence="3">
    <location>
        <begin position="327"/>
        <end position="352"/>
    </location>
</feature>
<dbReference type="PANTHER" id="PTHR14309">
    <property type="entry name" value="EXPRESSED PROTEIN"/>
    <property type="match status" value="1"/>
</dbReference>
<dbReference type="SMART" id="SM00233">
    <property type="entry name" value="PH"/>
    <property type="match status" value="2"/>
</dbReference>
<dbReference type="GO" id="GO:0045595">
    <property type="term" value="P:regulation of cell differentiation"/>
    <property type="evidence" value="ECO:0007669"/>
    <property type="project" value="TreeGrafter"/>
</dbReference>
<feature type="domain" description="PH" evidence="4">
    <location>
        <begin position="3"/>
        <end position="113"/>
    </location>
</feature>
<dbReference type="Pfam" id="PF00169">
    <property type="entry name" value="PH"/>
    <property type="match status" value="2"/>
</dbReference>
<comment type="subcellular location">
    <subcellularLocation>
        <location evidence="1">Membrane</location>
    </subcellularLocation>
</comment>
<evidence type="ECO:0000313" key="5">
    <source>
        <dbReference type="EMBL" id="CAF1998443.1"/>
    </source>
</evidence>
<dbReference type="EMBL" id="CAJNRF010001168">
    <property type="protein sequence ID" value="CAF1998443.1"/>
    <property type="molecule type" value="Genomic_DNA"/>
</dbReference>
<dbReference type="InterPro" id="IPR001849">
    <property type="entry name" value="PH_domain"/>
</dbReference>
<feature type="domain" description="PH" evidence="4">
    <location>
        <begin position="151"/>
        <end position="261"/>
    </location>
</feature>
<dbReference type="GO" id="GO:0016020">
    <property type="term" value="C:membrane"/>
    <property type="evidence" value="ECO:0007669"/>
    <property type="project" value="UniProtKB-SubCell"/>
</dbReference>
<dbReference type="InterPro" id="IPR011993">
    <property type="entry name" value="PH-like_dom_sf"/>
</dbReference>
<accession>A0A816MJY2</accession>
<comment type="caution">
    <text evidence="5">The sequence shown here is derived from an EMBL/GenBank/DDBJ whole genome shotgun (WGS) entry which is preliminary data.</text>
</comment>
<evidence type="ECO:0000313" key="6">
    <source>
        <dbReference type="Proteomes" id="UP000663856"/>
    </source>
</evidence>
<sequence>MADIVKAGWLFRRTTVLKNWKREWFILTNDARLRRMSDPAKQFDKADDVFQLSRCRELRIGTTQVPYNIDPPEDATRAQLMQLVPGEGDPWTLCAESTDDLLAWQTSFDDVRQLHIERLQQQQAQLNNIRFPTGRYDFAHYPGTSTETMADIVKAGWLFRRTTVLKNWKREWFILTNDARLRRMSDPAKQFDKADDVFQLSRCRELSFGAERVSHKIDPPRDATRAQLMQLVPSEGDPWTLCAESTDDLLAWQTSFDDIRQLYIERLQQQQTHYSSTRLSPRRYHCIYYSSAYPDDFSQHIYYTPNGSTQTIILVDRDPCCDAGSDIATGAFVGMALGTCMLLPFLMLPLLLC</sequence>
<gene>
    <name evidence="5" type="ORF">WKI299_LOCUS4637</name>
</gene>
<protein>
    <recommendedName>
        <fullName evidence="4">PH domain-containing protein</fullName>
    </recommendedName>
</protein>
<evidence type="ECO:0000256" key="2">
    <source>
        <dbReference type="ARBA" id="ARBA00023136"/>
    </source>
</evidence>
<reference evidence="5" key="1">
    <citation type="submission" date="2021-02" db="EMBL/GenBank/DDBJ databases">
        <authorList>
            <person name="Nowell W R."/>
        </authorList>
    </citation>
    <scope>NUCLEOTIDE SEQUENCE</scope>
</reference>
<evidence type="ECO:0000256" key="3">
    <source>
        <dbReference type="SAM" id="Phobius"/>
    </source>
</evidence>
<dbReference type="FunFam" id="2.30.29.30:FF:000073">
    <property type="entry name" value="Pleckstrin homology domain-containing family B member 2"/>
    <property type="match status" value="2"/>
</dbReference>
<evidence type="ECO:0000259" key="4">
    <source>
        <dbReference type="PROSITE" id="PS50003"/>
    </source>
</evidence>
<dbReference type="Gene3D" id="2.30.29.30">
    <property type="entry name" value="Pleckstrin-homology domain (PH domain)/Phosphotyrosine-binding domain (PTB)"/>
    <property type="match status" value="2"/>
</dbReference>
<dbReference type="AlphaFoldDB" id="A0A816MJY2"/>
<dbReference type="InterPro" id="IPR039680">
    <property type="entry name" value="PLEKHB1/2"/>
</dbReference>
<dbReference type="Proteomes" id="UP000663856">
    <property type="component" value="Unassembled WGS sequence"/>
</dbReference>
<keyword evidence="3" id="KW-1133">Transmembrane helix</keyword>
<dbReference type="PANTHER" id="PTHR14309:SF10">
    <property type="entry name" value="PH DOMAIN-CONTAINING PROTEIN"/>
    <property type="match status" value="1"/>
</dbReference>
<dbReference type="SUPFAM" id="SSF50729">
    <property type="entry name" value="PH domain-like"/>
    <property type="match status" value="2"/>
</dbReference>
<dbReference type="PROSITE" id="PS50003">
    <property type="entry name" value="PH_DOMAIN"/>
    <property type="match status" value="2"/>
</dbReference>
<evidence type="ECO:0000256" key="1">
    <source>
        <dbReference type="ARBA" id="ARBA00004370"/>
    </source>
</evidence>
<name>A0A816MJY2_9BILA</name>
<organism evidence="5 6">
    <name type="scientific">Rotaria magnacalcarata</name>
    <dbReference type="NCBI Taxonomy" id="392030"/>
    <lineage>
        <taxon>Eukaryota</taxon>
        <taxon>Metazoa</taxon>
        <taxon>Spiralia</taxon>
        <taxon>Gnathifera</taxon>
        <taxon>Rotifera</taxon>
        <taxon>Eurotatoria</taxon>
        <taxon>Bdelloidea</taxon>
        <taxon>Philodinida</taxon>
        <taxon>Philodinidae</taxon>
        <taxon>Rotaria</taxon>
    </lineage>
</organism>